<gene>
    <name evidence="1" type="ORF">NC653_004402</name>
</gene>
<organism evidence="1 2">
    <name type="scientific">Populus alba x Populus x berolinensis</name>
    <dbReference type="NCBI Taxonomy" id="444605"/>
    <lineage>
        <taxon>Eukaryota</taxon>
        <taxon>Viridiplantae</taxon>
        <taxon>Streptophyta</taxon>
        <taxon>Embryophyta</taxon>
        <taxon>Tracheophyta</taxon>
        <taxon>Spermatophyta</taxon>
        <taxon>Magnoliopsida</taxon>
        <taxon>eudicotyledons</taxon>
        <taxon>Gunneridae</taxon>
        <taxon>Pentapetalae</taxon>
        <taxon>rosids</taxon>
        <taxon>fabids</taxon>
        <taxon>Malpighiales</taxon>
        <taxon>Salicaceae</taxon>
        <taxon>Saliceae</taxon>
        <taxon>Populus</taxon>
    </lineage>
</organism>
<evidence type="ECO:0000313" key="2">
    <source>
        <dbReference type="Proteomes" id="UP001164929"/>
    </source>
</evidence>
<dbReference type="Proteomes" id="UP001164929">
    <property type="component" value="Chromosome 1"/>
</dbReference>
<accession>A0AAD6RTX0</accession>
<protein>
    <submittedName>
        <fullName evidence="1">Uncharacterized protein</fullName>
    </submittedName>
</protein>
<name>A0AAD6RTX0_9ROSI</name>
<reference evidence="1 2" key="1">
    <citation type="journal article" date="2023" name="Mol. Ecol. Resour.">
        <title>Chromosome-level genome assembly of a triploid poplar Populus alba 'Berolinensis'.</title>
        <authorList>
            <person name="Chen S."/>
            <person name="Yu Y."/>
            <person name="Wang X."/>
            <person name="Wang S."/>
            <person name="Zhang T."/>
            <person name="Zhou Y."/>
            <person name="He R."/>
            <person name="Meng N."/>
            <person name="Wang Y."/>
            <person name="Liu W."/>
            <person name="Liu Z."/>
            <person name="Liu J."/>
            <person name="Guo Q."/>
            <person name="Huang H."/>
            <person name="Sederoff R.R."/>
            <person name="Wang G."/>
            <person name="Qu G."/>
            <person name="Chen S."/>
        </authorList>
    </citation>
    <scope>NUCLEOTIDE SEQUENCE [LARGE SCALE GENOMIC DNA]</scope>
    <source>
        <strain evidence="1">SC-2020</strain>
    </source>
</reference>
<proteinExistence type="predicted"/>
<sequence>MGDICIREEGDMGYAWLPVCHKQRPIFCFRLAVAGGVRGAKHTLSFSICVYACV</sequence>
<dbReference type="AlphaFoldDB" id="A0AAD6RTX0"/>
<evidence type="ECO:0000313" key="1">
    <source>
        <dbReference type="EMBL" id="KAJ7015088.1"/>
    </source>
</evidence>
<comment type="caution">
    <text evidence="1">The sequence shown here is derived from an EMBL/GenBank/DDBJ whole genome shotgun (WGS) entry which is preliminary data.</text>
</comment>
<keyword evidence="2" id="KW-1185">Reference proteome</keyword>
<dbReference type="EMBL" id="JAQIZT010000001">
    <property type="protein sequence ID" value="KAJ7015088.1"/>
    <property type="molecule type" value="Genomic_DNA"/>
</dbReference>